<sequence length="243" mass="27912">MLKKYKIIIIICLIVIAAAGFWYYEKNSKNNSDKQNEKIAFTTGFVLLDDEKSLINGEQVKLDAEVRAQFEKKVGEIKADLITAKDKEQRLADYNNLAIYQKYLGNYREAYNAYLESLNLESQARVTWQNFADVLLKMKAYKSAEMAYKKAIELNKYIPESYVKLADYYKTVGDAVNVEATYKLGLETIKQSLESDTLVLDAYAEWLAGEKRYKEAIKIYQELITKQPGNKAAIERKIEGMGK</sequence>
<dbReference type="InterPro" id="IPR019734">
    <property type="entry name" value="TPR_rpt"/>
</dbReference>
<protein>
    <submittedName>
        <fullName evidence="2">Uncharacterized protein</fullName>
    </submittedName>
</protein>
<evidence type="ECO:0000313" key="2">
    <source>
        <dbReference type="EMBL" id="OIO08517.1"/>
    </source>
</evidence>
<proteinExistence type="predicted"/>
<reference evidence="2 3" key="1">
    <citation type="journal article" date="2016" name="Environ. Microbiol.">
        <title>Genomic resolution of a cold subsurface aquifer community provides metabolic insights for novel microbes adapted to high CO concentrations.</title>
        <authorList>
            <person name="Probst A.J."/>
            <person name="Castelle C.J."/>
            <person name="Singh A."/>
            <person name="Brown C.T."/>
            <person name="Anantharaman K."/>
            <person name="Sharon I."/>
            <person name="Hug L.A."/>
            <person name="Burstein D."/>
            <person name="Emerson J.B."/>
            <person name="Thomas B.C."/>
            <person name="Banfield J.F."/>
        </authorList>
    </citation>
    <scope>NUCLEOTIDE SEQUENCE [LARGE SCALE GENOMIC DNA]</scope>
    <source>
        <strain evidence="2">CG1_02_37_44</strain>
    </source>
</reference>
<name>A0A1J4TCH1_9BACT</name>
<organism evidence="2 3">
    <name type="scientific">Candidatus Falkowbacteria bacterium CG1_02_37_44</name>
    <dbReference type="NCBI Taxonomy" id="1805146"/>
    <lineage>
        <taxon>Bacteria</taxon>
        <taxon>Candidatus Falkowiibacteriota</taxon>
    </lineage>
</organism>
<keyword evidence="1" id="KW-0472">Membrane</keyword>
<dbReference type="Proteomes" id="UP000183192">
    <property type="component" value="Unassembled WGS sequence"/>
</dbReference>
<evidence type="ECO:0000313" key="3">
    <source>
        <dbReference type="Proteomes" id="UP000183192"/>
    </source>
</evidence>
<accession>A0A1J4TCH1</accession>
<dbReference type="EMBL" id="MNUU01000009">
    <property type="protein sequence ID" value="OIO08517.1"/>
    <property type="molecule type" value="Genomic_DNA"/>
</dbReference>
<dbReference type="InterPro" id="IPR011990">
    <property type="entry name" value="TPR-like_helical_dom_sf"/>
</dbReference>
<dbReference type="STRING" id="1805146.AUJ27_00625"/>
<keyword evidence="1" id="KW-0812">Transmembrane</keyword>
<gene>
    <name evidence="2" type="ORF">AUJ27_00625</name>
</gene>
<keyword evidence="1" id="KW-1133">Transmembrane helix</keyword>
<dbReference type="AlphaFoldDB" id="A0A1J4TCH1"/>
<feature type="transmembrane region" description="Helical" evidence="1">
    <location>
        <begin position="7"/>
        <end position="24"/>
    </location>
</feature>
<dbReference type="SMART" id="SM00028">
    <property type="entry name" value="TPR"/>
    <property type="match status" value="3"/>
</dbReference>
<evidence type="ECO:0000256" key="1">
    <source>
        <dbReference type="SAM" id="Phobius"/>
    </source>
</evidence>
<dbReference type="SUPFAM" id="SSF48452">
    <property type="entry name" value="TPR-like"/>
    <property type="match status" value="1"/>
</dbReference>
<comment type="caution">
    <text evidence="2">The sequence shown here is derived from an EMBL/GenBank/DDBJ whole genome shotgun (WGS) entry which is preliminary data.</text>
</comment>
<dbReference type="Pfam" id="PF23240">
    <property type="entry name" value="HAT_PRP39_N"/>
    <property type="match status" value="1"/>
</dbReference>
<dbReference type="Gene3D" id="1.25.40.10">
    <property type="entry name" value="Tetratricopeptide repeat domain"/>
    <property type="match status" value="1"/>
</dbReference>